<reference evidence="2 3" key="1">
    <citation type="submission" date="2020-06" db="EMBL/GenBank/DDBJ databases">
        <authorList>
            <person name="Chanama M."/>
        </authorList>
    </citation>
    <scope>NUCLEOTIDE SEQUENCE [LARGE SCALE GENOMIC DNA]</scope>
    <source>
        <strain evidence="2 3">TBRC6557</strain>
    </source>
</reference>
<proteinExistence type="predicted"/>
<evidence type="ECO:0000313" key="2">
    <source>
        <dbReference type="EMBL" id="NUW43791.1"/>
    </source>
</evidence>
<gene>
    <name evidence="2" type="ORF">HT134_27200</name>
</gene>
<keyword evidence="3" id="KW-1185">Reference proteome</keyword>
<dbReference type="AlphaFoldDB" id="A0A7Y6ITF9"/>
<dbReference type="EMBL" id="JABWGO010000007">
    <property type="protein sequence ID" value="NUW43791.1"/>
    <property type="molecule type" value="Genomic_DNA"/>
</dbReference>
<evidence type="ECO:0000313" key="3">
    <source>
        <dbReference type="Proteomes" id="UP000546126"/>
    </source>
</evidence>
<protein>
    <recommendedName>
        <fullName evidence="4">WD40-like Beta Propeller Repeat</fullName>
    </recommendedName>
</protein>
<keyword evidence="1" id="KW-1133">Transmembrane helix</keyword>
<evidence type="ECO:0000256" key="1">
    <source>
        <dbReference type="SAM" id="Phobius"/>
    </source>
</evidence>
<keyword evidence="1" id="KW-0812">Transmembrane</keyword>
<dbReference type="Gene3D" id="2.130.10.10">
    <property type="entry name" value="YVTN repeat-like/Quinoprotein amine dehydrogenase"/>
    <property type="match status" value="1"/>
</dbReference>
<feature type="transmembrane region" description="Helical" evidence="1">
    <location>
        <begin position="40"/>
        <end position="62"/>
    </location>
</feature>
<name>A0A7Y6ITF9_9ACTN</name>
<dbReference type="InterPro" id="IPR015943">
    <property type="entry name" value="WD40/YVTN_repeat-like_dom_sf"/>
</dbReference>
<sequence>MTRLLRDTLEEWAGEARVPHDLADRALGVRRPARAPRGRVRPWALVAGAVALATGVTAALVVPGAGVQDRGATVRPATGLTLPERPSPAPTDIRTYTEGRPPRTLIAAGNVAVSAYWTTATEKASAKLQRFRRTWWLYDPRNDGYEKTDWTWVDVAPGLRTAAAISGGLLGRQIVIVDMATRRNLSVIGLEHDAGSLVWSPDGTKLLVTTYSDYPDQWKGSSDSPDWHINGGGHRTGYYLIDVTTGEKEYHPLPALSDMMDAPAGSGPGNSNSRQDLGWSLDGSLIWAPTNTTPDRLFYTLDGKRHDPPADRYIPYTGTTALSPDGKLVIGPRQSGLPTEITDAESGKVVGRQRVLQLLAWADDDNVVALGCARECDDEFDNGLVLVSVDGTRTTQLAATGKSDGEDSWRWVLTPR</sequence>
<evidence type="ECO:0008006" key="4">
    <source>
        <dbReference type="Google" id="ProtNLM"/>
    </source>
</evidence>
<dbReference type="Proteomes" id="UP000546126">
    <property type="component" value="Unassembled WGS sequence"/>
</dbReference>
<accession>A0A7Y6ITF9</accession>
<dbReference type="RefSeq" id="WP_175603300.1">
    <property type="nucleotide sequence ID" value="NZ_JABWGO010000007.1"/>
</dbReference>
<comment type="caution">
    <text evidence="2">The sequence shown here is derived from an EMBL/GenBank/DDBJ whole genome shotgun (WGS) entry which is preliminary data.</text>
</comment>
<dbReference type="SUPFAM" id="SSF82171">
    <property type="entry name" value="DPP6 N-terminal domain-like"/>
    <property type="match status" value="1"/>
</dbReference>
<organism evidence="2 3">
    <name type="scientific">Nonomuraea rhodomycinica</name>
    <dbReference type="NCBI Taxonomy" id="1712872"/>
    <lineage>
        <taxon>Bacteria</taxon>
        <taxon>Bacillati</taxon>
        <taxon>Actinomycetota</taxon>
        <taxon>Actinomycetes</taxon>
        <taxon>Streptosporangiales</taxon>
        <taxon>Streptosporangiaceae</taxon>
        <taxon>Nonomuraea</taxon>
    </lineage>
</organism>
<keyword evidence="1" id="KW-0472">Membrane</keyword>